<feature type="transmembrane region" description="Helical" evidence="1">
    <location>
        <begin position="147"/>
        <end position="165"/>
    </location>
</feature>
<evidence type="ECO:0000256" key="1">
    <source>
        <dbReference type="SAM" id="Phobius"/>
    </source>
</evidence>
<name>A0AA37XBU6_9MICO</name>
<feature type="transmembrane region" description="Helical" evidence="1">
    <location>
        <begin position="112"/>
        <end position="140"/>
    </location>
</feature>
<reference evidence="2 3" key="1">
    <citation type="journal article" date="2014" name="Int. J. Syst. Evol. Microbiol.">
        <title>Complete genome sequence of Corynebacterium casei LMG S-19264T (=DSM 44701T), isolated from a smear-ripened cheese.</title>
        <authorList>
            <consortium name="US DOE Joint Genome Institute (JGI-PGF)"/>
            <person name="Walter F."/>
            <person name="Albersmeier A."/>
            <person name="Kalinowski J."/>
            <person name="Ruckert C."/>
        </authorList>
    </citation>
    <scope>NUCLEOTIDE SEQUENCE [LARGE SCALE GENOMIC DNA]</scope>
    <source>
        <strain evidence="2 3">NBRC 112289</strain>
    </source>
</reference>
<keyword evidence="1" id="KW-0812">Transmembrane</keyword>
<protein>
    <submittedName>
        <fullName evidence="2">Uncharacterized protein</fullName>
    </submittedName>
</protein>
<keyword evidence="1" id="KW-0472">Membrane</keyword>
<keyword evidence="1" id="KW-1133">Transmembrane helix</keyword>
<feature type="transmembrane region" description="Helical" evidence="1">
    <location>
        <begin position="310"/>
        <end position="331"/>
    </location>
</feature>
<feature type="transmembrane region" description="Helical" evidence="1">
    <location>
        <begin position="12"/>
        <end position="35"/>
    </location>
</feature>
<evidence type="ECO:0000313" key="2">
    <source>
        <dbReference type="EMBL" id="GMA29146.1"/>
    </source>
</evidence>
<dbReference type="RefSeq" id="WP_284232976.1">
    <property type="nucleotide sequence ID" value="NZ_BSUL01000001.1"/>
</dbReference>
<feature type="transmembrane region" description="Helical" evidence="1">
    <location>
        <begin position="256"/>
        <end position="276"/>
    </location>
</feature>
<feature type="transmembrane region" description="Helical" evidence="1">
    <location>
        <begin position="78"/>
        <end position="100"/>
    </location>
</feature>
<dbReference type="Proteomes" id="UP001157160">
    <property type="component" value="Unassembled WGS sequence"/>
</dbReference>
<feature type="transmembrane region" description="Helical" evidence="1">
    <location>
        <begin position="343"/>
        <end position="376"/>
    </location>
</feature>
<keyword evidence="3" id="KW-1185">Reference proteome</keyword>
<feature type="transmembrane region" description="Helical" evidence="1">
    <location>
        <begin position="47"/>
        <end position="66"/>
    </location>
</feature>
<comment type="caution">
    <text evidence="2">The sequence shown here is derived from an EMBL/GenBank/DDBJ whole genome shotgun (WGS) entry which is preliminary data.</text>
</comment>
<feature type="transmembrane region" description="Helical" evidence="1">
    <location>
        <begin position="171"/>
        <end position="187"/>
    </location>
</feature>
<proteinExistence type="predicted"/>
<evidence type="ECO:0000313" key="3">
    <source>
        <dbReference type="Proteomes" id="UP001157160"/>
    </source>
</evidence>
<gene>
    <name evidence="2" type="ORF">GCM10025874_23990</name>
</gene>
<dbReference type="AlphaFoldDB" id="A0AA37XBU6"/>
<feature type="transmembrane region" description="Helical" evidence="1">
    <location>
        <begin position="221"/>
        <end position="244"/>
    </location>
</feature>
<accession>A0AA37XBU6</accession>
<feature type="transmembrane region" description="Helical" evidence="1">
    <location>
        <begin position="283"/>
        <end position="304"/>
    </location>
</feature>
<sequence length="396" mass="38512">MTTASARPPLPTVIGIGAAGMLLTGASVALLTLAWSSEETWLATARLALLFLGALLVSVAGGLLLVRRGDLRAGPAAVAAVAAVPAWTFGALATASWGIGMEEADAGGAGTWFGHATFAFLLAAWAFGAGACLPPALVAVRGLRSTALRLVLALVIAVPTSLTIGLLSAQGAGPLLGGAAVLLLATLQGRASSDPAPAAVHTAEIGVTAPLDRRQRRTVTAVAVGSAALGLGCVVLALAGSVLLPALGDATETMRLGILAGSIAAIPVVAAGAAALRPKLGRAVLPPAVAFTGALLALAAGYALDQAHPLASPALLLAAGLTGLGGALLLAPLLPGGRAVRAALVAAIAVALAASFGMLIMMAAFAAPLLGLLVALLANRRARTARSVGPAAATSG</sequence>
<dbReference type="EMBL" id="BSUL01000001">
    <property type="protein sequence ID" value="GMA29146.1"/>
    <property type="molecule type" value="Genomic_DNA"/>
</dbReference>
<organism evidence="2 3">
    <name type="scientific">Arenivirga flava</name>
    <dbReference type="NCBI Taxonomy" id="1930060"/>
    <lineage>
        <taxon>Bacteria</taxon>
        <taxon>Bacillati</taxon>
        <taxon>Actinomycetota</taxon>
        <taxon>Actinomycetes</taxon>
        <taxon>Micrococcales</taxon>
        <taxon>Microbacteriaceae</taxon>
        <taxon>Arenivirga</taxon>
    </lineage>
</organism>